<protein>
    <submittedName>
        <fullName evidence="3">Uncharacterized protein</fullName>
    </submittedName>
</protein>
<keyword evidence="4" id="KW-1185">Reference proteome</keyword>
<dbReference type="Proteomes" id="UP000317043">
    <property type="component" value="Unassembled WGS sequence"/>
</dbReference>
<dbReference type="EMBL" id="VFOW01000001">
    <property type="protein sequence ID" value="TQL76992.1"/>
    <property type="molecule type" value="Genomic_DNA"/>
</dbReference>
<evidence type="ECO:0000256" key="2">
    <source>
        <dbReference type="SAM" id="Phobius"/>
    </source>
</evidence>
<reference evidence="3 4" key="1">
    <citation type="submission" date="2019-06" db="EMBL/GenBank/DDBJ databases">
        <title>Sequencing the genomes of 1000 actinobacteria strains.</title>
        <authorList>
            <person name="Klenk H.-P."/>
        </authorList>
    </citation>
    <scope>NUCLEOTIDE SEQUENCE [LARGE SCALE GENOMIC DNA]</scope>
    <source>
        <strain evidence="3 4">DSM 45928</strain>
    </source>
</reference>
<proteinExistence type="predicted"/>
<keyword evidence="2" id="KW-0472">Membrane</keyword>
<feature type="region of interest" description="Disordered" evidence="1">
    <location>
        <begin position="34"/>
        <end position="75"/>
    </location>
</feature>
<keyword evidence="2" id="KW-0812">Transmembrane</keyword>
<comment type="caution">
    <text evidence="3">The sequence shown here is derived from an EMBL/GenBank/DDBJ whole genome shotgun (WGS) entry which is preliminary data.</text>
</comment>
<feature type="region of interest" description="Disordered" evidence="1">
    <location>
        <begin position="91"/>
        <end position="125"/>
    </location>
</feature>
<evidence type="ECO:0000256" key="1">
    <source>
        <dbReference type="SAM" id="MobiDB-lite"/>
    </source>
</evidence>
<gene>
    <name evidence="3" type="ORF">FB566_2536</name>
</gene>
<sequence>MQSVTVPYLLLITVAVTLAVLTLTTTALTIQQSSARRAVDLSRPSPHTNRTDCPRPGCTIVHPRAGRHRADPQPDTPFKIVIATLALVVRGGRRRHHRRRSTQIGGSRHALEQRPTPYRRSARRS</sequence>
<dbReference type="InParanoid" id="A0A543AWP1"/>
<organism evidence="3 4">
    <name type="scientific">Stackebrandtia endophytica</name>
    <dbReference type="NCBI Taxonomy" id="1496996"/>
    <lineage>
        <taxon>Bacteria</taxon>
        <taxon>Bacillati</taxon>
        <taxon>Actinomycetota</taxon>
        <taxon>Actinomycetes</taxon>
        <taxon>Glycomycetales</taxon>
        <taxon>Glycomycetaceae</taxon>
        <taxon>Stackebrandtia</taxon>
    </lineage>
</organism>
<keyword evidence="2" id="KW-1133">Transmembrane helix</keyword>
<evidence type="ECO:0000313" key="3">
    <source>
        <dbReference type="EMBL" id="TQL76992.1"/>
    </source>
</evidence>
<dbReference type="AlphaFoldDB" id="A0A543AWP1"/>
<name>A0A543AWP1_9ACTN</name>
<evidence type="ECO:0000313" key="4">
    <source>
        <dbReference type="Proteomes" id="UP000317043"/>
    </source>
</evidence>
<feature type="compositionally biased region" description="Basic residues" evidence="1">
    <location>
        <begin position="91"/>
        <end position="101"/>
    </location>
</feature>
<feature type="transmembrane region" description="Helical" evidence="2">
    <location>
        <begin position="6"/>
        <end position="28"/>
    </location>
</feature>
<accession>A0A543AWP1</accession>